<dbReference type="HOGENOM" id="CLU_440839_0_0_1"/>
<sequence length="620" mass="68535">MDPTILALPLSLQHPSEYSSYYHQSKHSAHESYFINPLFHPSSVFHSGSHSTPYSFSSQFSNQNNLHPQTSHLAAQISPLQTHTRLNSSTLEAANFQTQQQVSRHTRGASTTAARGRGTRGSAKPSTRGRQVATTTSSASTPASSSIAPTHSTPLPARGRGSRAAPSRGRGNARTTRITQPIPTTSSVSSTPSLPPPLINIHERPKRKRQHLQPAERPTPAPRPYEELMKQSEAELAIEARKWSKKAMSNSDRIFFANYFQEQRKMLCIKAIERGVSLPMVDGFLGKRMSLRQLSPWNRFMKTPGARAVFRGPRKGVKHRPAMPGVSAMWQKLSPEEKLRYSNQQPAAMSSQDPNGSQEDVENDGFEDVEDSEDDDMPAELRAGMRRTASLKRSAAQVQNFMDDWSRKFEYSSNILSSCTDDTCATSFLKAAESLDGPKHFPSRMQAYITGYEVSDLAAVAKTTKASAIKSRPVSAIARMSELVVWQASNTVWFCYLERRSMRSGSSNLVEILALLDRLSCISTTRLDLDDKLIDVVYDPTIPENRPPKGHKSRSRQSSSNPSSRHSSSAPSTRGCPGRIDRTCTGGVEGGDHTIDEVHNNSHRSDHLPPPLSFADLDLD</sequence>
<protein>
    <submittedName>
        <fullName evidence="2">Uncharacterized protein</fullName>
    </submittedName>
</protein>
<feature type="compositionally biased region" description="Basic and acidic residues" evidence="1">
    <location>
        <begin position="590"/>
        <end position="607"/>
    </location>
</feature>
<feature type="region of interest" description="Disordered" evidence="1">
    <location>
        <begin position="96"/>
        <end position="225"/>
    </location>
</feature>
<proteinExistence type="predicted"/>
<feature type="region of interest" description="Disordered" evidence="1">
    <location>
        <begin position="340"/>
        <end position="376"/>
    </location>
</feature>
<reference evidence="3" key="2">
    <citation type="journal article" date="2011" name="Proc. Natl. Acad. Sci. U.S.A.">
        <title>Obligate biotrophy features unraveled by the genomic analysis of rust fungi.</title>
        <authorList>
            <person name="Duplessis S."/>
            <person name="Cuomo C.A."/>
            <person name="Lin Y.-C."/>
            <person name="Aerts A."/>
            <person name="Tisserant E."/>
            <person name="Veneault-Fourrey C."/>
            <person name="Joly D.L."/>
            <person name="Hacquard S."/>
            <person name="Amselem J."/>
            <person name="Cantarel B.L."/>
            <person name="Chiu R."/>
            <person name="Coutinho P.M."/>
            <person name="Feau N."/>
            <person name="Field M."/>
            <person name="Frey P."/>
            <person name="Gelhaye E."/>
            <person name="Goldberg J."/>
            <person name="Grabherr M.G."/>
            <person name="Kodira C.D."/>
            <person name="Kohler A."/>
            <person name="Kuees U."/>
            <person name="Lindquist E.A."/>
            <person name="Lucas S.M."/>
            <person name="Mago R."/>
            <person name="Mauceli E."/>
            <person name="Morin E."/>
            <person name="Murat C."/>
            <person name="Pangilinan J.L."/>
            <person name="Park R."/>
            <person name="Pearson M."/>
            <person name="Quesneville H."/>
            <person name="Rouhier N."/>
            <person name="Sakthikumar S."/>
            <person name="Salamov A.A."/>
            <person name="Schmutz J."/>
            <person name="Selles B."/>
            <person name="Shapiro H."/>
            <person name="Tanguay P."/>
            <person name="Tuskan G.A."/>
            <person name="Henrissat B."/>
            <person name="Van de Peer Y."/>
            <person name="Rouze P."/>
            <person name="Ellis J.G."/>
            <person name="Dodds P.N."/>
            <person name="Schein J.E."/>
            <person name="Zhong S."/>
            <person name="Hamelin R.C."/>
            <person name="Grigoriev I.V."/>
            <person name="Szabo L.J."/>
            <person name="Martin F."/>
        </authorList>
    </citation>
    <scope>NUCLEOTIDE SEQUENCE [LARGE SCALE GENOMIC DNA]</scope>
    <source>
        <strain evidence="3">CRL 75-36-700-3 / race SCCL</strain>
    </source>
</reference>
<dbReference type="VEuPathDB" id="FungiDB:PGTG_16116"/>
<dbReference type="KEGG" id="pgr:PGTG_16116"/>
<accession>E3L1D1</accession>
<dbReference type="GeneID" id="10530250"/>
<dbReference type="Proteomes" id="UP000008783">
    <property type="component" value="Unassembled WGS sequence"/>
</dbReference>
<gene>
    <name evidence="2" type="ORF">PGTG_16116</name>
</gene>
<dbReference type="OrthoDB" id="10677447at2759"/>
<feature type="compositionally biased region" description="Polar residues" evidence="1">
    <location>
        <begin position="341"/>
        <end position="358"/>
    </location>
</feature>
<dbReference type="InParanoid" id="E3L1D1"/>
<feature type="compositionally biased region" description="Acidic residues" evidence="1">
    <location>
        <begin position="359"/>
        <end position="376"/>
    </location>
</feature>
<reference key="1">
    <citation type="submission" date="2007-01" db="EMBL/GenBank/DDBJ databases">
        <title>The Genome Sequence of Puccinia graminis f. sp. tritici Strain CRL 75-36-700-3.</title>
        <authorList>
            <consortium name="The Broad Institute Genome Sequencing Platform"/>
            <person name="Birren B."/>
            <person name="Lander E."/>
            <person name="Galagan J."/>
            <person name="Nusbaum C."/>
            <person name="Devon K."/>
            <person name="Cuomo C."/>
            <person name="Jaffe D."/>
            <person name="Butler J."/>
            <person name="Alvarez P."/>
            <person name="Gnerre S."/>
            <person name="Grabherr M."/>
            <person name="Mauceli E."/>
            <person name="Brockman W."/>
            <person name="Young S."/>
            <person name="LaButti K."/>
            <person name="Sykes S."/>
            <person name="DeCaprio D."/>
            <person name="Crawford M."/>
            <person name="Koehrsen M."/>
            <person name="Engels R."/>
            <person name="Montgomery P."/>
            <person name="Pearson M."/>
            <person name="Howarth C."/>
            <person name="Larson L."/>
            <person name="White J."/>
            <person name="Zeng Q."/>
            <person name="Kodira C."/>
            <person name="Yandava C."/>
            <person name="Alvarado L."/>
            <person name="O'Leary S."/>
            <person name="Szabo L."/>
            <person name="Dean R."/>
            <person name="Schein J."/>
        </authorList>
    </citation>
    <scope>NUCLEOTIDE SEQUENCE</scope>
    <source>
        <strain>CRL 75-36-700-3</strain>
    </source>
</reference>
<name>E3L1D1_PUCGT</name>
<dbReference type="AlphaFoldDB" id="E3L1D1"/>
<feature type="compositionally biased region" description="Low complexity" evidence="1">
    <location>
        <begin position="133"/>
        <end position="192"/>
    </location>
</feature>
<evidence type="ECO:0000313" key="3">
    <source>
        <dbReference type="Proteomes" id="UP000008783"/>
    </source>
</evidence>
<dbReference type="EMBL" id="DS178332">
    <property type="protein sequence ID" value="EFP90356.2"/>
    <property type="molecule type" value="Genomic_DNA"/>
</dbReference>
<feature type="compositionally biased region" description="Polar residues" evidence="1">
    <location>
        <begin position="96"/>
        <end position="113"/>
    </location>
</feature>
<organism evidence="2 3">
    <name type="scientific">Puccinia graminis f. sp. tritici (strain CRL 75-36-700-3 / race SCCL)</name>
    <name type="common">Black stem rust fungus</name>
    <dbReference type="NCBI Taxonomy" id="418459"/>
    <lineage>
        <taxon>Eukaryota</taxon>
        <taxon>Fungi</taxon>
        <taxon>Dikarya</taxon>
        <taxon>Basidiomycota</taxon>
        <taxon>Pucciniomycotina</taxon>
        <taxon>Pucciniomycetes</taxon>
        <taxon>Pucciniales</taxon>
        <taxon>Pucciniaceae</taxon>
        <taxon>Puccinia</taxon>
    </lineage>
</organism>
<feature type="region of interest" description="Disordered" evidence="1">
    <location>
        <begin position="539"/>
        <end position="620"/>
    </location>
</feature>
<keyword evidence="3" id="KW-1185">Reference proteome</keyword>
<feature type="compositionally biased region" description="Low complexity" evidence="1">
    <location>
        <begin position="556"/>
        <end position="574"/>
    </location>
</feature>
<evidence type="ECO:0000313" key="2">
    <source>
        <dbReference type="EMBL" id="EFP90356.2"/>
    </source>
</evidence>
<dbReference type="RefSeq" id="XP_003334775.2">
    <property type="nucleotide sequence ID" value="XM_003334727.2"/>
</dbReference>
<evidence type="ECO:0000256" key="1">
    <source>
        <dbReference type="SAM" id="MobiDB-lite"/>
    </source>
</evidence>